<evidence type="ECO:0000313" key="1">
    <source>
        <dbReference type="EMBL" id="KZN85997.1"/>
    </source>
</evidence>
<dbReference type="EMBL" id="CM002800">
    <property type="protein sequence ID" value="KZN85997.1"/>
    <property type="molecule type" value="Genomic_DNA"/>
</dbReference>
<sequence length="123" mass="14130">MMSTLNIPYFYRLGHIGILRREAAMSDTAIDQYRPPLNRQKPHILAPIDRLYSYLRLDQRPDDTQRPARQKNMKPPIARELTIATGEYPQVINALVDKSAACGLEGMKQKLSMNRNKLYCVGQ</sequence>
<gene>
    <name evidence="1" type="ORF">EN45_101930</name>
</gene>
<accession>A0A167RHP6</accession>
<proteinExistence type="predicted"/>
<reference evidence="1" key="1">
    <citation type="journal article" date="2014" name="Genome Announc.">
        <title>Complete sequencing and chromosome-scale genome assembly of the industrial progenitor strain P2niaD18 from the penicillin producer Penicillium chrysogenum.</title>
        <authorList>
            <person name="Specht T."/>
            <person name="Dahlmann T.A."/>
            <person name="Zadra I."/>
            <person name="Kurnsteiner H."/>
            <person name="Kuck U."/>
        </authorList>
    </citation>
    <scope>NUCLEOTIDE SEQUENCE [LARGE SCALE GENOMIC DNA]</scope>
    <source>
        <strain evidence="1">P2niaD18</strain>
    </source>
</reference>
<name>A0A167RHP6_PENCH</name>
<organism evidence="1">
    <name type="scientific">Penicillium chrysogenum</name>
    <name type="common">Penicillium notatum</name>
    <dbReference type="NCBI Taxonomy" id="5076"/>
    <lineage>
        <taxon>Eukaryota</taxon>
        <taxon>Fungi</taxon>
        <taxon>Dikarya</taxon>
        <taxon>Ascomycota</taxon>
        <taxon>Pezizomycotina</taxon>
        <taxon>Eurotiomycetes</taxon>
        <taxon>Eurotiomycetidae</taxon>
        <taxon>Eurotiales</taxon>
        <taxon>Aspergillaceae</taxon>
        <taxon>Penicillium</taxon>
        <taxon>Penicillium chrysogenum species complex</taxon>
    </lineage>
</organism>
<dbReference type="AlphaFoldDB" id="A0A167RHP6"/>
<protein>
    <submittedName>
        <fullName evidence="1">Uncharacterized protein</fullName>
    </submittedName>
</protein>
<dbReference type="Proteomes" id="UP000076449">
    <property type="component" value="Chromosome III"/>
</dbReference>